<reference evidence="2" key="1">
    <citation type="submission" date="2023-08" db="EMBL/GenBank/DDBJ databases">
        <title>The draft genome of Tsukamurella strandjordii strain 050030.</title>
        <authorList>
            <person name="Zhao F."/>
            <person name="Feng Y."/>
            <person name="Zong Z."/>
        </authorList>
    </citation>
    <scope>NUCLEOTIDE SEQUENCE</scope>
    <source>
        <strain evidence="2">050030</strain>
    </source>
</reference>
<name>A0AA90NSV1_9ACTN</name>
<dbReference type="RefSeq" id="WP_255585700.1">
    <property type="nucleotide sequence ID" value="NZ_BAAAII010000012.1"/>
</dbReference>
<keyword evidence="3" id="KW-1185">Reference proteome</keyword>
<dbReference type="InterPro" id="IPR019675">
    <property type="entry name" value="DUF2550"/>
</dbReference>
<gene>
    <name evidence="2" type="ORF">Q7X28_19990</name>
</gene>
<comment type="caution">
    <text evidence="2">The sequence shown here is derived from an EMBL/GenBank/DDBJ whole genome shotgun (WGS) entry which is preliminary data.</text>
</comment>
<dbReference type="Pfam" id="PF10739">
    <property type="entry name" value="DUF2550"/>
    <property type="match status" value="1"/>
</dbReference>
<protein>
    <submittedName>
        <fullName evidence="2">DUF2550 domain-containing protein</fullName>
    </submittedName>
</protein>
<dbReference type="AlphaFoldDB" id="A0AA90NSV1"/>
<evidence type="ECO:0000313" key="2">
    <source>
        <dbReference type="EMBL" id="MDP0400204.1"/>
    </source>
</evidence>
<keyword evidence="1" id="KW-1133">Transmembrane helix</keyword>
<evidence type="ECO:0000256" key="1">
    <source>
        <dbReference type="SAM" id="Phobius"/>
    </source>
</evidence>
<evidence type="ECO:0000313" key="3">
    <source>
        <dbReference type="Proteomes" id="UP001178281"/>
    </source>
</evidence>
<accession>A0AA90NSV1</accession>
<proteinExistence type="predicted"/>
<dbReference type="EMBL" id="JAUTIX010000009">
    <property type="protein sequence ID" value="MDP0400204.1"/>
    <property type="molecule type" value="Genomic_DNA"/>
</dbReference>
<organism evidence="2 3">
    <name type="scientific">Tsukamurella strandjordii</name>
    <dbReference type="NCBI Taxonomy" id="147577"/>
    <lineage>
        <taxon>Bacteria</taxon>
        <taxon>Bacillati</taxon>
        <taxon>Actinomycetota</taxon>
        <taxon>Actinomycetes</taxon>
        <taxon>Mycobacteriales</taxon>
        <taxon>Tsukamurellaceae</taxon>
        <taxon>Tsukamurella</taxon>
    </lineage>
</organism>
<dbReference type="Proteomes" id="UP001178281">
    <property type="component" value="Unassembled WGS sequence"/>
</dbReference>
<feature type="transmembrane region" description="Helical" evidence="1">
    <location>
        <begin position="6"/>
        <end position="29"/>
    </location>
</feature>
<keyword evidence="1" id="KW-0472">Membrane</keyword>
<keyword evidence="1" id="KW-0812">Transmembrane</keyword>
<sequence length="144" mass="16001">MDVGVAVFGAAVLILVLLAVGAVIALRLYSLRVAGVPIILRYLPAQPEQGWRHGTLRYDDHELKYYRLTSIRLGPSWTLPRGETEIIGRRAPSGTELDVIDPDMVIVHAATPDGETELAFARDGLTAFQSWLESRPSPRRQRLE</sequence>